<evidence type="ECO:0000313" key="1">
    <source>
        <dbReference type="EMBL" id="KAI5676763.1"/>
    </source>
</evidence>
<dbReference type="EMBL" id="CM044702">
    <property type="protein sequence ID" value="KAI5676763.1"/>
    <property type="molecule type" value="Genomic_DNA"/>
</dbReference>
<comment type="caution">
    <text evidence="1">The sequence shown here is derived from an EMBL/GenBank/DDBJ whole genome shotgun (WGS) entry which is preliminary data.</text>
</comment>
<protein>
    <submittedName>
        <fullName evidence="1">Uncharacterized protein</fullName>
    </submittedName>
</protein>
<dbReference type="Proteomes" id="UP001060085">
    <property type="component" value="Linkage Group LG02"/>
</dbReference>
<accession>A0ACC0BVQ3</accession>
<proteinExistence type="predicted"/>
<reference evidence="2" key="1">
    <citation type="journal article" date="2023" name="Nat. Plants">
        <title>Single-cell RNA sequencing provides a high-resolution roadmap for understanding the multicellular compartmentation of specialized metabolism.</title>
        <authorList>
            <person name="Sun S."/>
            <person name="Shen X."/>
            <person name="Li Y."/>
            <person name="Li Y."/>
            <person name="Wang S."/>
            <person name="Li R."/>
            <person name="Zhang H."/>
            <person name="Shen G."/>
            <person name="Guo B."/>
            <person name="Wei J."/>
            <person name="Xu J."/>
            <person name="St-Pierre B."/>
            <person name="Chen S."/>
            <person name="Sun C."/>
        </authorList>
    </citation>
    <scope>NUCLEOTIDE SEQUENCE [LARGE SCALE GENOMIC DNA]</scope>
</reference>
<sequence>MLLRVMVTSSLSAHGRSKYGIHGGKVVYNPRNLNVLVHMLVQMACGIEEYLVWIEEAQCDCYSLEVALKLTSTFEDCRLREICNSKWRGVGQFFRIWDLLRVKKPQRRWLYIAIPGMGKVKASIQYERLSTFCFYCGRIGHIFTSYDILKNNPLGTCLSCVNFPYPESLGVVDKS</sequence>
<name>A0ACC0BVQ3_CATRO</name>
<keyword evidence="2" id="KW-1185">Reference proteome</keyword>
<gene>
    <name evidence="1" type="ORF">M9H77_07713</name>
</gene>
<organism evidence="1 2">
    <name type="scientific">Catharanthus roseus</name>
    <name type="common">Madagascar periwinkle</name>
    <name type="synonym">Vinca rosea</name>
    <dbReference type="NCBI Taxonomy" id="4058"/>
    <lineage>
        <taxon>Eukaryota</taxon>
        <taxon>Viridiplantae</taxon>
        <taxon>Streptophyta</taxon>
        <taxon>Embryophyta</taxon>
        <taxon>Tracheophyta</taxon>
        <taxon>Spermatophyta</taxon>
        <taxon>Magnoliopsida</taxon>
        <taxon>eudicotyledons</taxon>
        <taxon>Gunneridae</taxon>
        <taxon>Pentapetalae</taxon>
        <taxon>asterids</taxon>
        <taxon>lamiids</taxon>
        <taxon>Gentianales</taxon>
        <taxon>Apocynaceae</taxon>
        <taxon>Rauvolfioideae</taxon>
        <taxon>Vinceae</taxon>
        <taxon>Catharanthinae</taxon>
        <taxon>Catharanthus</taxon>
    </lineage>
</organism>
<evidence type="ECO:0000313" key="2">
    <source>
        <dbReference type="Proteomes" id="UP001060085"/>
    </source>
</evidence>